<dbReference type="PIRSF" id="PIRSF000097">
    <property type="entry name" value="AKR"/>
    <property type="match status" value="1"/>
</dbReference>
<keyword evidence="3" id="KW-0560">Oxidoreductase</keyword>
<dbReference type="Pfam" id="PF00248">
    <property type="entry name" value="Aldo_ket_red"/>
    <property type="match status" value="1"/>
</dbReference>
<reference evidence="4 5" key="1">
    <citation type="submission" date="2017-01" db="EMBL/GenBank/DDBJ databases">
        <title>Complete Genome Sequence of Dolosigranulum pigrum isolated from a Patient with interstitial lung disease.</title>
        <authorList>
            <person name="Mukhopadhyay R."/>
            <person name="Joaquin J."/>
            <person name="Hogue R."/>
            <person name="Fitzgerald S."/>
            <person name="Jospin G."/>
            <person name="Eisen J.A."/>
            <person name="Chaturvedi V."/>
        </authorList>
    </citation>
    <scope>NUCLEOTIDE SEQUENCE [LARGE SCALE GENOMIC DNA]</scope>
    <source>
        <strain evidence="4 5">15S00348</strain>
    </source>
</reference>
<evidence type="ECO:0000256" key="1">
    <source>
        <dbReference type="ARBA" id="ARBA00007905"/>
    </source>
</evidence>
<dbReference type="SUPFAM" id="SSF51430">
    <property type="entry name" value="NAD(P)-linked oxidoreductase"/>
    <property type="match status" value="1"/>
</dbReference>
<dbReference type="CDD" id="cd19071">
    <property type="entry name" value="AKR_AKR1-5-like"/>
    <property type="match status" value="1"/>
</dbReference>
<dbReference type="PANTHER" id="PTHR43827">
    <property type="entry name" value="2,5-DIKETO-D-GLUCONIC ACID REDUCTASE"/>
    <property type="match status" value="1"/>
</dbReference>
<dbReference type="AlphaFoldDB" id="A0A1S8KMX9"/>
<organism evidence="4 5">
    <name type="scientific">Dolosigranulum pigrum</name>
    <dbReference type="NCBI Taxonomy" id="29394"/>
    <lineage>
        <taxon>Bacteria</taxon>
        <taxon>Bacillati</taxon>
        <taxon>Bacillota</taxon>
        <taxon>Bacilli</taxon>
        <taxon>Lactobacillales</taxon>
        <taxon>Carnobacteriaceae</taxon>
        <taxon>Dolosigranulum</taxon>
    </lineage>
</organism>
<dbReference type="Proteomes" id="UP000190409">
    <property type="component" value="Unassembled WGS sequence"/>
</dbReference>
<comment type="similarity">
    <text evidence="1">Belongs to the aldo/keto reductase family.</text>
</comment>
<protein>
    <submittedName>
        <fullName evidence="4">2,5-diketo-D-gluconic acid reductase</fullName>
    </submittedName>
</protein>
<keyword evidence="2" id="KW-0521">NADP</keyword>
<dbReference type="FunFam" id="3.20.20.100:FF:000015">
    <property type="entry name" value="Oxidoreductase, aldo/keto reductase family"/>
    <property type="match status" value="1"/>
</dbReference>
<evidence type="ECO:0000256" key="3">
    <source>
        <dbReference type="ARBA" id="ARBA00023002"/>
    </source>
</evidence>
<dbReference type="GO" id="GO:0016616">
    <property type="term" value="F:oxidoreductase activity, acting on the CH-OH group of donors, NAD or NADP as acceptor"/>
    <property type="evidence" value="ECO:0007669"/>
    <property type="project" value="UniProtKB-ARBA"/>
</dbReference>
<evidence type="ECO:0000256" key="2">
    <source>
        <dbReference type="ARBA" id="ARBA00022857"/>
    </source>
</evidence>
<dbReference type="InterPro" id="IPR023210">
    <property type="entry name" value="NADP_OxRdtase_dom"/>
</dbReference>
<dbReference type="PROSITE" id="PS00062">
    <property type="entry name" value="ALDOKETO_REDUCTASE_2"/>
    <property type="match status" value="1"/>
</dbReference>
<dbReference type="RefSeq" id="WP_077862560.1">
    <property type="nucleotide sequence ID" value="NZ_CALUAQ010000002.1"/>
</dbReference>
<gene>
    <name evidence="4" type="ORF">BWX42_04235</name>
</gene>
<proteinExistence type="inferred from homology"/>
<dbReference type="InterPro" id="IPR036812">
    <property type="entry name" value="NAD(P)_OxRdtase_dom_sf"/>
</dbReference>
<dbReference type="PRINTS" id="PR00069">
    <property type="entry name" value="ALDKETRDTASE"/>
</dbReference>
<dbReference type="Gene3D" id="3.20.20.100">
    <property type="entry name" value="NADP-dependent oxidoreductase domain"/>
    <property type="match status" value="1"/>
</dbReference>
<evidence type="ECO:0000313" key="4">
    <source>
        <dbReference type="EMBL" id="OOL81066.1"/>
    </source>
</evidence>
<name>A0A1S8KMX9_9LACT</name>
<sequence>MTLQSLASTYKLNDGHEIPVVGFGTWQMDNDENTTNIVKQAIKEGYTHIDTAAVYGNEEAVGKGIRESGVDRSELFVTTKLWNDAHGYEEAKVAIDESLERLGLDYVDLYLIHWPNPKEHRDNWQEANLGAWRAMEEAVEAGKVRSIGVSNFHERHLTPLLEEAKIKPVINQIFLNPSDQQPEIVAFNEQHDILSEAYSPLGTGKVFEIEDLADLAKKYDKTIAQVVLRWSLQKGYLPLPKTSTPERVPENADLFDFEISEEDMERISALKGQAGTAKNPDEVDF</sequence>
<dbReference type="InterPro" id="IPR018170">
    <property type="entry name" value="Aldo/ket_reductase_CS"/>
</dbReference>
<accession>A0A1S8KMX9</accession>
<evidence type="ECO:0000313" key="5">
    <source>
        <dbReference type="Proteomes" id="UP000190409"/>
    </source>
</evidence>
<comment type="caution">
    <text evidence="4">The sequence shown here is derived from an EMBL/GenBank/DDBJ whole genome shotgun (WGS) entry which is preliminary data.</text>
</comment>
<dbReference type="EMBL" id="MUYF01000003">
    <property type="protein sequence ID" value="OOL81066.1"/>
    <property type="molecule type" value="Genomic_DNA"/>
</dbReference>
<dbReference type="PANTHER" id="PTHR43827:SF3">
    <property type="entry name" value="NADP-DEPENDENT OXIDOREDUCTASE DOMAIN-CONTAINING PROTEIN"/>
    <property type="match status" value="1"/>
</dbReference>
<dbReference type="InterPro" id="IPR020471">
    <property type="entry name" value="AKR"/>
</dbReference>